<gene>
    <name evidence="1" type="ORF">S12H4_41952</name>
</gene>
<reference evidence="1" key="1">
    <citation type="journal article" date="2014" name="Front. Microbiol.">
        <title>High frequency of phylogenetically diverse reductive dehalogenase-homologous genes in deep subseafloor sedimentary metagenomes.</title>
        <authorList>
            <person name="Kawai M."/>
            <person name="Futagami T."/>
            <person name="Toyoda A."/>
            <person name="Takaki Y."/>
            <person name="Nishi S."/>
            <person name="Hori S."/>
            <person name="Arai W."/>
            <person name="Tsubouchi T."/>
            <person name="Morono Y."/>
            <person name="Uchiyama I."/>
            <person name="Ito T."/>
            <person name="Fujiyama A."/>
            <person name="Inagaki F."/>
            <person name="Takami H."/>
        </authorList>
    </citation>
    <scope>NUCLEOTIDE SEQUENCE</scope>
    <source>
        <strain evidence="1">Expedition CK06-06</strain>
    </source>
</reference>
<organism evidence="1">
    <name type="scientific">marine sediment metagenome</name>
    <dbReference type="NCBI Taxonomy" id="412755"/>
    <lineage>
        <taxon>unclassified sequences</taxon>
        <taxon>metagenomes</taxon>
        <taxon>ecological metagenomes</taxon>
    </lineage>
</organism>
<dbReference type="EMBL" id="BARW01025623">
    <property type="protein sequence ID" value="GAJ10592.1"/>
    <property type="molecule type" value="Genomic_DNA"/>
</dbReference>
<protein>
    <submittedName>
        <fullName evidence="1">Uncharacterized protein</fullName>
    </submittedName>
</protein>
<name>X1V462_9ZZZZ</name>
<sequence length="67" mass="7493">MEKMDCKTIIKNAIDEVLSSNLALIVTKTKAERVIFSLLADVIEKKDESILTGIEYSYSKIEKNLSG</sequence>
<feature type="non-terminal residue" evidence="1">
    <location>
        <position position="67"/>
    </location>
</feature>
<accession>X1V462</accession>
<comment type="caution">
    <text evidence="1">The sequence shown here is derived from an EMBL/GenBank/DDBJ whole genome shotgun (WGS) entry which is preliminary data.</text>
</comment>
<dbReference type="AlphaFoldDB" id="X1V462"/>
<proteinExistence type="predicted"/>
<evidence type="ECO:0000313" key="1">
    <source>
        <dbReference type="EMBL" id="GAJ10592.1"/>
    </source>
</evidence>